<sequence length="249" mass="28142">MAPNNGQSSAQPAWDTAWSIPAPPGSAPPSFHCSHHLPVSPHAALKAYRDTRLRLDYLYCELCQSIIRQMVRVQEAGLAHDNAKMELQLGQQRRSLPLAVQAKLNVLSADLQDQREAYLSRSNDLFDLSYGTAQQEEVTRQKTVGFVDQATIICGLNKKLEQKASERRGNMLGQSRTNKEMVRRHVKYQPGKFFVEDPLDTAFAGDSFNWDDANIGDGELLFSENEENEQDPRPPQQQQPRRRRVVDSP</sequence>
<keyword evidence="3" id="KW-1185">Reference proteome</keyword>
<dbReference type="Proteomes" id="UP000572817">
    <property type="component" value="Unassembled WGS sequence"/>
</dbReference>
<feature type="compositionally biased region" description="Polar residues" evidence="1">
    <location>
        <begin position="1"/>
        <end position="11"/>
    </location>
</feature>
<dbReference type="EMBL" id="WWBZ02000051">
    <property type="protein sequence ID" value="KAF4303891.1"/>
    <property type="molecule type" value="Genomic_DNA"/>
</dbReference>
<dbReference type="AlphaFoldDB" id="A0A8H4IMD7"/>
<comment type="caution">
    <text evidence="2">The sequence shown here is derived from an EMBL/GenBank/DDBJ whole genome shotgun (WGS) entry which is preliminary data.</text>
</comment>
<accession>A0A8H4IMD7</accession>
<evidence type="ECO:0000256" key="1">
    <source>
        <dbReference type="SAM" id="MobiDB-lite"/>
    </source>
</evidence>
<reference evidence="2" key="1">
    <citation type="submission" date="2020-04" db="EMBL/GenBank/DDBJ databases">
        <title>Genome Assembly and Annotation of Botryosphaeria dothidea sdau 11-99, a Latent Pathogen of Apple Fruit Ring Rot in China.</title>
        <authorList>
            <person name="Yu C."/>
            <person name="Diao Y."/>
            <person name="Lu Q."/>
            <person name="Zhao J."/>
            <person name="Cui S."/>
            <person name="Peng C."/>
            <person name="He B."/>
            <person name="Liu H."/>
        </authorList>
    </citation>
    <scope>NUCLEOTIDE SEQUENCE [LARGE SCALE GENOMIC DNA]</scope>
    <source>
        <strain evidence="2">Sdau11-99</strain>
    </source>
</reference>
<organism evidence="2 3">
    <name type="scientific">Botryosphaeria dothidea</name>
    <dbReference type="NCBI Taxonomy" id="55169"/>
    <lineage>
        <taxon>Eukaryota</taxon>
        <taxon>Fungi</taxon>
        <taxon>Dikarya</taxon>
        <taxon>Ascomycota</taxon>
        <taxon>Pezizomycotina</taxon>
        <taxon>Dothideomycetes</taxon>
        <taxon>Dothideomycetes incertae sedis</taxon>
        <taxon>Botryosphaeriales</taxon>
        <taxon>Botryosphaeriaceae</taxon>
        <taxon>Botryosphaeria</taxon>
    </lineage>
</organism>
<proteinExistence type="predicted"/>
<evidence type="ECO:0000313" key="2">
    <source>
        <dbReference type="EMBL" id="KAF4303891.1"/>
    </source>
</evidence>
<evidence type="ECO:0000313" key="3">
    <source>
        <dbReference type="Proteomes" id="UP000572817"/>
    </source>
</evidence>
<feature type="region of interest" description="Disordered" evidence="1">
    <location>
        <begin position="1"/>
        <end position="21"/>
    </location>
</feature>
<protein>
    <submittedName>
        <fullName evidence="2">Uncharacterized protein</fullName>
    </submittedName>
</protein>
<feature type="compositionally biased region" description="Basic residues" evidence="1">
    <location>
        <begin position="240"/>
        <end position="249"/>
    </location>
</feature>
<gene>
    <name evidence="2" type="ORF">GTA08_BOTSDO08225</name>
</gene>
<name>A0A8H4IMD7_9PEZI</name>
<feature type="region of interest" description="Disordered" evidence="1">
    <location>
        <begin position="214"/>
        <end position="249"/>
    </location>
</feature>